<dbReference type="GeneID" id="18873123"/>
<evidence type="ECO:0000313" key="3">
    <source>
        <dbReference type="Proteomes" id="UP000000709"/>
    </source>
</evidence>
<proteinExistence type="predicted"/>
<gene>
    <name evidence="2" type="ORF">SPAPADRAFT_59892</name>
</gene>
<dbReference type="EMBL" id="GL996500">
    <property type="protein sequence ID" value="EGW34469.1"/>
    <property type="molecule type" value="Genomic_DNA"/>
</dbReference>
<dbReference type="Proteomes" id="UP000000709">
    <property type="component" value="Unassembled WGS sequence"/>
</dbReference>
<feature type="compositionally biased region" description="Polar residues" evidence="1">
    <location>
        <begin position="125"/>
        <end position="135"/>
    </location>
</feature>
<dbReference type="RefSeq" id="XP_007374053.1">
    <property type="nucleotide sequence ID" value="XM_007373991.1"/>
</dbReference>
<dbReference type="eggNOG" id="ENOG502RXV1">
    <property type="taxonomic scope" value="Eukaryota"/>
</dbReference>
<feature type="region of interest" description="Disordered" evidence="1">
    <location>
        <begin position="283"/>
        <end position="355"/>
    </location>
</feature>
<dbReference type="AlphaFoldDB" id="G3AIQ3"/>
<evidence type="ECO:0008006" key="4">
    <source>
        <dbReference type="Google" id="ProtNLM"/>
    </source>
</evidence>
<dbReference type="InParanoid" id="G3AIQ3"/>
<sequence>MNLPQGTPSSLTPRNSISQGSPLVQPHPPRTSISSTASLSRSGSISGIPPISVPSNSTGLPTMSFRNNSIIQTIRDDRTSISSLARVSVSSLPSKSMNIPHHQTTNNALAHMPVLFGSTGGSISGPLSRNPSLSAPSGAPGANSGIQQNNVSSLRNSSIVSANSGYYSRSGSVVIPYNADKEEPLKIDKDKLDDHNKKLNKKKIKTIHHNHRTTTKTSGDSKGKSATPNPPPLEIPWTMEEDELLINRRNRELSFAELSILLPQRTEGEIWARIDHLEKLRNGAHRSATSSDPRRAGIDFYDDDDDDVIGGLSDDEDDDDDDDDNNDVLSVRKRKRRASSAVNPLSVRETIRKRL</sequence>
<feature type="compositionally biased region" description="Basic residues" evidence="1">
    <location>
        <begin position="201"/>
        <end position="214"/>
    </location>
</feature>
<evidence type="ECO:0000256" key="1">
    <source>
        <dbReference type="SAM" id="MobiDB-lite"/>
    </source>
</evidence>
<feature type="compositionally biased region" description="Acidic residues" evidence="1">
    <location>
        <begin position="300"/>
        <end position="326"/>
    </location>
</feature>
<feature type="compositionally biased region" description="Polar residues" evidence="1">
    <location>
        <begin position="1"/>
        <end position="22"/>
    </location>
</feature>
<organism evidence="3">
    <name type="scientific">Spathaspora passalidarum (strain NRRL Y-27907 / 11-Y1)</name>
    <dbReference type="NCBI Taxonomy" id="619300"/>
    <lineage>
        <taxon>Eukaryota</taxon>
        <taxon>Fungi</taxon>
        <taxon>Dikarya</taxon>
        <taxon>Ascomycota</taxon>
        <taxon>Saccharomycotina</taxon>
        <taxon>Pichiomycetes</taxon>
        <taxon>Debaryomycetaceae</taxon>
        <taxon>Spathaspora</taxon>
    </lineage>
</organism>
<evidence type="ECO:0000313" key="2">
    <source>
        <dbReference type="EMBL" id="EGW34469.1"/>
    </source>
</evidence>
<dbReference type="KEGG" id="spaa:SPAPADRAFT_59892"/>
<keyword evidence="3" id="KW-1185">Reference proteome</keyword>
<feature type="compositionally biased region" description="Low complexity" evidence="1">
    <location>
        <begin position="30"/>
        <end position="57"/>
    </location>
</feature>
<feature type="region of interest" description="Disordered" evidence="1">
    <location>
        <begin position="121"/>
        <end position="149"/>
    </location>
</feature>
<name>G3AIQ3_SPAPN</name>
<dbReference type="OrthoDB" id="2143914at2759"/>
<feature type="compositionally biased region" description="Low complexity" evidence="1">
    <location>
        <begin position="215"/>
        <end position="227"/>
    </location>
</feature>
<feature type="region of interest" description="Disordered" evidence="1">
    <location>
        <begin position="1"/>
        <end position="61"/>
    </location>
</feature>
<reference evidence="2 3" key="1">
    <citation type="journal article" date="2011" name="Proc. Natl. Acad. Sci. U.S.A.">
        <title>Comparative genomics of xylose-fermenting fungi for enhanced biofuel production.</title>
        <authorList>
            <person name="Wohlbach D.J."/>
            <person name="Kuo A."/>
            <person name="Sato T.K."/>
            <person name="Potts K.M."/>
            <person name="Salamov A.A."/>
            <person name="LaButti K.M."/>
            <person name="Sun H."/>
            <person name="Clum A."/>
            <person name="Pangilinan J.L."/>
            <person name="Lindquist E.A."/>
            <person name="Lucas S."/>
            <person name="Lapidus A."/>
            <person name="Jin M."/>
            <person name="Gunawan C."/>
            <person name="Balan V."/>
            <person name="Dale B.E."/>
            <person name="Jeffries T.W."/>
            <person name="Zinkel R."/>
            <person name="Barry K.W."/>
            <person name="Grigoriev I.V."/>
            <person name="Gasch A.P."/>
        </authorList>
    </citation>
    <scope>NUCLEOTIDE SEQUENCE [LARGE SCALE GENOMIC DNA]</scope>
    <source>
        <strain evidence="3">NRRL Y-27907 / 11-Y1</strain>
    </source>
</reference>
<dbReference type="HOGENOM" id="CLU_781121_0_0_1"/>
<accession>G3AIQ3</accession>
<protein>
    <recommendedName>
        <fullName evidence="4">Myb-like domain-containing protein</fullName>
    </recommendedName>
</protein>
<feature type="region of interest" description="Disordered" evidence="1">
    <location>
        <begin position="201"/>
        <end position="236"/>
    </location>
</feature>